<keyword evidence="6" id="KW-0175">Coiled coil</keyword>
<evidence type="ECO:0000313" key="9">
    <source>
        <dbReference type="EMBL" id="QTD50967.1"/>
    </source>
</evidence>
<dbReference type="EMBL" id="CP071793">
    <property type="protein sequence ID" value="QTD50967.1"/>
    <property type="molecule type" value="Genomic_DNA"/>
</dbReference>
<dbReference type="Gene3D" id="1.10.8.60">
    <property type="match status" value="1"/>
</dbReference>
<dbReference type="InterPro" id="IPR050130">
    <property type="entry name" value="ClpA_ClpB"/>
</dbReference>
<dbReference type="InterPro" id="IPR036628">
    <property type="entry name" value="Clp_N_dom_sf"/>
</dbReference>
<dbReference type="InterPro" id="IPR004176">
    <property type="entry name" value="Clp_R_N"/>
</dbReference>
<keyword evidence="4" id="KW-0143">Chaperone</keyword>
<dbReference type="Pfam" id="PF00004">
    <property type="entry name" value="AAA"/>
    <property type="match status" value="1"/>
</dbReference>
<dbReference type="GO" id="GO:0005737">
    <property type="term" value="C:cytoplasm"/>
    <property type="evidence" value="ECO:0007669"/>
    <property type="project" value="TreeGrafter"/>
</dbReference>
<feature type="domain" description="Clp R" evidence="8">
    <location>
        <begin position="9"/>
        <end position="153"/>
    </location>
</feature>
<dbReference type="InterPro" id="IPR019489">
    <property type="entry name" value="Clp_ATPase_C"/>
</dbReference>
<dbReference type="GO" id="GO:0005524">
    <property type="term" value="F:ATP binding"/>
    <property type="evidence" value="ECO:0007669"/>
    <property type="project" value="UniProtKB-KW"/>
</dbReference>
<feature type="region of interest" description="Disordered" evidence="7">
    <location>
        <begin position="153"/>
        <end position="173"/>
    </location>
</feature>
<dbReference type="NCBIfam" id="TIGR03345">
    <property type="entry name" value="VI_ClpV1"/>
    <property type="match status" value="1"/>
</dbReference>
<keyword evidence="3" id="KW-0067">ATP-binding</keyword>
<dbReference type="InterPro" id="IPR027417">
    <property type="entry name" value="P-loop_NTPase"/>
</dbReference>
<dbReference type="Pfam" id="PF02861">
    <property type="entry name" value="Clp_N"/>
    <property type="match status" value="1"/>
</dbReference>
<dbReference type="SUPFAM" id="SSF81923">
    <property type="entry name" value="Double Clp-N motif"/>
    <property type="match status" value="1"/>
</dbReference>
<dbReference type="Pfam" id="PF17871">
    <property type="entry name" value="AAA_lid_9"/>
    <property type="match status" value="1"/>
</dbReference>
<dbReference type="Proteomes" id="UP000663929">
    <property type="component" value="Chromosome"/>
</dbReference>
<dbReference type="GO" id="GO:0016887">
    <property type="term" value="F:ATP hydrolysis activity"/>
    <property type="evidence" value="ECO:0007669"/>
    <property type="project" value="InterPro"/>
</dbReference>
<dbReference type="Pfam" id="PF07724">
    <property type="entry name" value="AAA_2"/>
    <property type="match status" value="1"/>
</dbReference>
<dbReference type="KEGG" id="scor:J3U87_00730"/>
<dbReference type="AlphaFoldDB" id="A0A8A4TNG4"/>
<dbReference type="GO" id="GO:0034605">
    <property type="term" value="P:cellular response to heat"/>
    <property type="evidence" value="ECO:0007669"/>
    <property type="project" value="TreeGrafter"/>
</dbReference>
<dbReference type="SMART" id="SM01086">
    <property type="entry name" value="ClpB_D2-small"/>
    <property type="match status" value="1"/>
</dbReference>
<protein>
    <submittedName>
        <fullName evidence="9">Type VI secretion system ATPase TssH</fullName>
    </submittedName>
</protein>
<evidence type="ECO:0000313" key="10">
    <source>
        <dbReference type="Proteomes" id="UP000663929"/>
    </source>
</evidence>
<dbReference type="InterPro" id="IPR041546">
    <property type="entry name" value="ClpA/ClpB_AAA_lid"/>
</dbReference>
<dbReference type="SMART" id="SM00382">
    <property type="entry name" value="AAA"/>
    <property type="match status" value="2"/>
</dbReference>
<dbReference type="SUPFAM" id="SSF52540">
    <property type="entry name" value="P-loop containing nucleoside triphosphate hydrolases"/>
    <property type="match status" value="2"/>
</dbReference>
<dbReference type="Gene3D" id="1.10.1780.10">
    <property type="entry name" value="Clp, N-terminal domain"/>
    <property type="match status" value="1"/>
</dbReference>
<dbReference type="PANTHER" id="PTHR11638:SF184">
    <property type="entry name" value="ATPASE WITH CHAPERONE ACTIVITY"/>
    <property type="match status" value="1"/>
</dbReference>
<sequence>MNDSLQSLIQKTNGLCRAALTEAAESCHRETHYDIEVEHLLLQLLDRPESDLVLIARHFDVDPGEARHHAKSTLDRLTRGNTRTPAFSPHLIKLLREAWVLSSIWLGASRLRSATLLLALVEKPSLRGQLSGSPLLRLSPERLREAMPTLVANSAEQPDATETSDGTVATQDTGDTPLLARYTLDLTERARRGEIDEVVGRDREIRALTDVLMRRRQNNPILVGEAGVGKTAVVEGLARRIAAGDVPPPLRGVRLMMLDLGLLQAGAGVRGEFENRIKKLIAEIKASTTPIVLFVDEAHGLIGAGGREGQGDAANLIKPALARGELRTIAATTWSEYKQYFEKDAALTRRFQPIAIDEPDEATAIAMLRAAAPHFERHHGVHIRDEAIEQAVRLSHRYIAGRRLPDKAVSVLDTACARVALSQHAIPASLEETRAALTRLDHALARLEAETRLGRDHESRIETLRSERDALEAQERTGQARWQEEKRQVDRMLAWRRERNGEVEADEGRRVTVELAGIQGDHPMMSIDVDGEVVARVISSWTKIPLGNMRVDEVDRLLELEQTLARRVLGQDHALRQVARRLIAAKAGLTDPGKPTGVFLLLGPSGVGKTETALALAEAMFGGEHSLITVNMSEFQEAHTVAGLKGAPPGYVGYGRGGVLTEAVRRAPHSVVLLDEIEKAHPDVWELFFQVFDKGFMEDGEGVRIDFRNCIILLTANVGSGTIGRLCDAEHPDPEVLMEALRDELTQRFPAAFLGRLQTIPYYPLNDTLLRRIVIQKLDRLAARFQATHRAPLDYAPALVPFLMARCDRSESGARDIDRLIHESVLPELSVAILSQMAADASISGVQLAVEEDRVVPHFAETAVVTA</sequence>
<dbReference type="RefSeq" id="WP_237381103.1">
    <property type="nucleotide sequence ID" value="NZ_CP071793.1"/>
</dbReference>
<dbReference type="InterPro" id="IPR001270">
    <property type="entry name" value="ClpA/B"/>
</dbReference>
<keyword evidence="1 5" id="KW-0677">Repeat</keyword>
<accession>A0A8A4TNG4</accession>
<keyword evidence="10" id="KW-1185">Reference proteome</keyword>
<reference evidence="9" key="1">
    <citation type="submission" date="2021-03" db="EMBL/GenBank/DDBJ databases">
        <title>Acanthopleuribacteraceae sp. M133.</title>
        <authorList>
            <person name="Wang G."/>
        </authorList>
    </citation>
    <scope>NUCLEOTIDE SEQUENCE</scope>
    <source>
        <strain evidence="9">M133</strain>
    </source>
</reference>
<evidence type="ECO:0000256" key="2">
    <source>
        <dbReference type="ARBA" id="ARBA00022741"/>
    </source>
</evidence>
<dbReference type="PROSITE" id="PS00870">
    <property type="entry name" value="CLPAB_1"/>
    <property type="match status" value="1"/>
</dbReference>
<keyword evidence="2" id="KW-0547">Nucleotide-binding</keyword>
<evidence type="ECO:0000256" key="1">
    <source>
        <dbReference type="ARBA" id="ARBA00022737"/>
    </source>
</evidence>
<organism evidence="9 10">
    <name type="scientific">Sulfidibacter corallicola</name>
    <dbReference type="NCBI Taxonomy" id="2818388"/>
    <lineage>
        <taxon>Bacteria</taxon>
        <taxon>Pseudomonadati</taxon>
        <taxon>Acidobacteriota</taxon>
        <taxon>Holophagae</taxon>
        <taxon>Acanthopleuribacterales</taxon>
        <taxon>Acanthopleuribacteraceae</taxon>
        <taxon>Sulfidibacter</taxon>
    </lineage>
</organism>
<feature type="coiled-coil region" evidence="6">
    <location>
        <begin position="430"/>
        <end position="474"/>
    </location>
</feature>
<evidence type="ECO:0000259" key="8">
    <source>
        <dbReference type="PROSITE" id="PS51903"/>
    </source>
</evidence>
<dbReference type="CDD" id="cd00009">
    <property type="entry name" value="AAA"/>
    <property type="match status" value="1"/>
</dbReference>
<gene>
    <name evidence="9" type="primary">tssH</name>
    <name evidence="9" type="ORF">J3U87_00730</name>
</gene>
<dbReference type="PROSITE" id="PS51903">
    <property type="entry name" value="CLP_R"/>
    <property type="match status" value="1"/>
</dbReference>
<dbReference type="PANTHER" id="PTHR11638">
    <property type="entry name" value="ATP-DEPENDENT CLP PROTEASE"/>
    <property type="match status" value="1"/>
</dbReference>
<dbReference type="PRINTS" id="PR00300">
    <property type="entry name" value="CLPPROTEASEA"/>
</dbReference>
<dbReference type="CDD" id="cd19499">
    <property type="entry name" value="RecA-like_ClpB_Hsp104-like"/>
    <property type="match status" value="1"/>
</dbReference>
<dbReference type="Pfam" id="PF10431">
    <property type="entry name" value="ClpB_D2-small"/>
    <property type="match status" value="1"/>
</dbReference>
<dbReference type="InterPro" id="IPR003959">
    <property type="entry name" value="ATPase_AAA_core"/>
</dbReference>
<evidence type="ECO:0000256" key="5">
    <source>
        <dbReference type="PROSITE-ProRule" id="PRU01251"/>
    </source>
</evidence>
<evidence type="ECO:0000256" key="3">
    <source>
        <dbReference type="ARBA" id="ARBA00022840"/>
    </source>
</evidence>
<dbReference type="Gene3D" id="3.40.50.300">
    <property type="entry name" value="P-loop containing nucleotide triphosphate hydrolases"/>
    <property type="match status" value="3"/>
</dbReference>
<dbReference type="InterPro" id="IPR017729">
    <property type="entry name" value="ATPase_T6SS_ClpV1"/>
</dbReference>
<proteinExistence type="predicted"/>
<evidence type="ECO:0000256" key="6">
    <source>
        <dbReference type="SAM" id="Coils"/>
    </source>
</evidence>
<dbReference type="InterPro" id="IPR003593">
    <property type="entry name" value="AAA+_ATPase"/>
</dbReference>
<dbReference type="InterPro" id="IPR018368">
    <property type="entry name" value="ClpA/B_CS1"/>
</dbReference>
<evidence type="ECO:0000256" key="4">
    <source>
        <dbReference type="ARBA" id="ARBA00023186"/>
    </source>
</evidence>
<name>A0A8A4TNG4_SULCO</name>
<evidence type="ECO:0000256" key="7">
    <source>
        <dbReference type="SAM" id="MobiDB-lite"/>
    </source>
</evidence>